<dbReference type="Proteomes" id="UP000838878">
    <property type="component" value="Chromosome 9"/>
</dbReference>
<dbReference type="SUPFAM" id="SSF47954">
    <property type="entry name" value="Cyclin-like"/>
    <property type="match status" value="1"/>
</dbReference>
<feature type="domain" description="Cyclin-like" evidence="3">
    <location>
        <begin position="251"/>
        <end position="333"/>
    </location>
</feature>
<feature type="region of interest" description="Disordered" evidence="2">
    <location>
        <begin position="163"/>
        <end position="188"/>
    </location>
</feature>
<feature type="region of interest" description="Disordered" evidence="2">
    <location>
        <begin position="120"/>
        <end position="142"/>
    </location>
</feature>
<dbReference type="Gene3D" id="1.10.472.10">
    <property type="entry name" value="Cyclin-like"/>
    <property type="match status" value="2"/>
</dbReference>
<dbReference type="Pfam" id="PF00134">
    <property type="entry name" value="Cyclin_N"/>
    <property type="match status" value="1"/>
</dbReference>
<dbReference type="OrthoDB" id="671595at2759"/>
<evidence type="ECO:0000256" key="1">
    <source>
        <dbReference type="RuleBase" id="RU000383"/>
    </source>
</evidence>
<keyword evidence="1" id="KW-0195">Cyclin</keyword>
<sequence>MDIGKENKRVQVKSKIPLPKDPLPPLSQTLIKRPQELDIERHPLKTINWQTINKPNITGANPKIENSERNNLKTKCPLKVDTRHVTLRQNTEDLDWNYQVFKDNEVKECSSVIIISNEEKENEERIDEERSKQKNCLGDTKKALTPSIKSPLLEPNKIKNIKRSLKRPHSRELQGISPKVQQDRRDERHKRRLEFTQFSQYQLHSPDFLEKSYMTCLNRDYTEDLFTYLLNIEKRTVVPRISSKIRACIINWLIKVNGLNGNPAVIQTAQLYFDAVLAVSHVQMNSLQLVAAACYWIAQKIHGPAFSARRLVKYSSEAFTVRNLLSAEKAVMYKLKFPSQPVTPQEFVTYFSWYCDSCHFGEIEVAATFLCMAGLMVDKSLCNEYPSVIGVASVRNAVLLLRRKDAMVRLHMNSVYKAAESKVSSISSICSIQRKAIRCMSSPYFKYKAPLEYYGIGPHFIAQKVINSANELSLVE</sequence>
<dbReference type="SMART" id="SM00385">
    <property type="entry name" value="CYCLIN"/>
    <property type="match status" value="1"/>
</dbReference>
<evidence type="ECO:0000256" key="2">
    <source>
        <dbReference type="SAM" id="MobiDB-lite"/>
    </source>
</evidence>
<dbReference type="InterPro" id="IPR036915">
    <property type="entry name" value="Cyclin-like_sf"/>
</dbReference>
<evidence type="ECO:0000313" key="4">
    <source>
        <dbReference type="EMBL" id="CAH0731942.1"/>
    </source>
</evidence>
<dbReference type="PANTHER" id="PTHR10177">
    <property type="entry name" value="CYCLINS"/>
    <property type="match status" value="1"/>
</dbReference>
<comment type="similarity">
    <text evidence="1">Belongs to the cyclin family.</text>
</comment>
<dbReference type="InterPro" id="IPR039361">
    <property type="entry name" value="Cyclin"/>
</dbReference>
<evidence type="ECO:0000313" key="5">
    <source>
        <dbReference type="Proteomes" id="UP000838878"/>
    </source>
</evidence>
<name>A0A8J9VHS3_9NEOP</name>
<proteinExistence type="inferred from homology"/>
<feature type="compositionally biased region" description="Basic and acidic residues" evidence="2">
    <location>
        <begin position="120"/>
        <end position="132"/>
    </location>
</feature>
<reference evidence="4" key="1">
    <citation type="submission" date="2021-12" db="EMBL/GenBank/DDBJ databases">
        <authorList>
            <person name="Martin H S."/>
        </authorList>
    </citation>
    <scope>NUCLEOTIDE SEQUENCE</scope>
</reference>
<dbReference type="InterPro" id="IPR013763">
    <property type="entry name" value="Cyclin-like_dom"/>
</dbReference>
<dbReference type="EMBL" id="OV170229">
    <property type="protein sequence ID" value="CAH0731942.1"/>
    <property type="molecule type" value="Genomic_DNA"/>
</dbReference>
<dbReference type="InterPro" id="IPR006671">
    <property type="entry name" value="Cyclin_N"/>
</dbReference>
<gene>
    <name evidence="4" type="ORF">BINO364_LOCUS16705</name>
</gene>
<organism evidence="4 5">
    <name type="scientific">Brenthis ino</name>
    <name type="common">lesser marbled fritillary</name>
    <dbReference type="NCBI Taxonomy" id="405034"/>
    <lineage>
        <taxon>Eukaryota</taxon>
        <taxon>Metazoa</taxon>
        <taxon>Ecdysozoa</taxon>
        <taxon>Arthropoda</taxon>
        <taxon>Hexapoda</taxon>
        <taxon>Insecta</taxon>
        <taxon>Pterygota</taxon>
        <taxon>Neoptera</taxon>
        <taxon>Endopterygota</taxon>
        <taxon>Lepidoptera</taxon>
        <taxon>Glossata</taxon>
        <taxon>Ditrysia</taxon>
        <taxon>Papilionoidea</taxon>
        <taxon>Nymphalidae</taxon>
        <taxon>Heliconiinae</taxon>
        <taxon>Argynnini</taxon>
        <taxon>Brenthis</taxon>
    </lineage>
</organism>
<evidence type="ECO:0000259" key="3">
    <source>
        <dbReference type="SMART" id="SM00385"/>
    </source>
</evidence>
<dbReference type="AlphaFoldDB" id="A0A8J9VHS3"/>
<keyword evidence="5" id="KW-1185">Reference proteome</keyword>
<accession>A0A8J9VHS3</accession>
<protein>
    <recommendedName>
        <fullName evidence="3">Cyclin-like domain-containing protein</fullName>
    </recommendedName>
</protein>
<feature type="non-terminal residue" evidence="4">
    <location>
        <position position="476"/>
    </location>
</feature>